<keyword evidence="2" id="KW-1185">Reference proteome</keyword>
<evidence type="ECO:0000313" key="1">
    <source>
        <dbReference type="EMBL" id="KAI4386128.1"/>
    </source>
</evidence>
<name>A0ACB9S4B2_9MYRT</name>
<dbReference type="Proteomes" id="UP001057402">
    <property type="component" value="Chromosome 2"/>
</dbReference>
<sequence length="99" mass="11087">MTSASLDRTGVEIYCAPTADANLNWQSTVNHTIREGGYFVLLACQFCRRSDSPPPPEYTFFDDPSLSQDSAVAAGGGVILSLWNHPSWTKLRRRRRDHC</sequence>
<comment type="caution">
    <text evidence="1">The sequence shown here is derived from an EMBL/GenBank/DDBJ whole genome shotgun (WGS) entry which is preliminary data.</text>
</comment>
<evidence type="ECO:0000313" key="2">
    <source>
        <dbReference type="Proteomes" id="UP001057402"/>
    </source>
</evidence>
<gene>
    <name evidence="1" type="ORF">MLD38_004088</name>
</gene>
<accession>A0ACB9S4B2</accession>
<reference evidence="2" key="1">
    <citation type="journal article" date="2023" name="Front. Plant Sci.">
        <title>Chromosomal-level genome assembly of Melastoma candidum provides insights into trichome evolution.</title>
        <authorList>
            <person name="Zhong Y."/>
            <person name="Wu W."/>
            <person name="Sun C."/>
            <person name="Zou P."/>
            <person name="Liu Y."/>
            <person name="Dai S."/>
            <person name="Zhou R."/>
        </authorList>
    </citation>
    <scope>NUCLEOTIDE SEQUENCE [LARGE SCALE GENOMIC DNA]</scope>
</reference>
<organism evidence="1 2">
    <name type="scientific">Melastoma candidum</name>
    <dbReference type="NCBI Taxonomy" id="119954"/>
    <lineage>
        <taxon>Eukaryota</taxon>
        <taxon>Viridiplantae</taxon>
        <taxon>Streptophyta</taxon>
        <taxon>Embryophyta</taxon>
        <taxon>Tracheophyta</taxon>
        <taxon>Spermatophyta</taxon>
        <taxon>Magnoliopsida</taxon>
        <taxon>eudicotyledons</taxon>
        <taxon>Gunneridae</taxon>
        <taxon>Pentapetalae</taxon>
        <taxon>rosids</taxon>
        <taxon>malvids</taxon>
        <taxon>Myrtales</taxon>
        <taxon>Melastomataceae</taxon>
        <taxon>Melastomatoideae</taxon>
        <taxon>Melastomateae</taxon>
        <taxon>Melastoma</taxon>
    </lineage>
</organism>
<dbReference type="EMBL" id="CM042881">
    <property type="protein sequence ID" value="KAI4386128.1"/>
    <property type="molecule type" value="Genomic_DNA"/>
</dbReference>
<proteinExistence type="predicted"/>
<protein>
    <submittedName>
        <fullName evidence="1">Uncharacterized protein</fullName>
    </submittedName>
</protein>